<keyword evidence="5 8" id="KW-0812">Transmembrane</keyword>
<evidence type="ECO:0000256" key="5">
    <source>
        <dbReference type="ARBA" id="ARBA00022692"/>
    </source>
</evidence>
<dbReference type="Pfam" id="PF03595">
    <property type="entry name" value="SLAC1"/>
    <property type="match status" value="1"/>
</dbReference>
<proteinExistence type="inferred from homology"/>
<dbReference type="Gene3D" id="1.50.10.150">
    <property type="entry name" value="Voltage-dependent anion channel"/>
    <property type="match status" value="1"/>
</dbReference>
<reference evidence="9 10" key="1">
    <citation type="submission" date="2019-02" db="EMBL/GenBank/DDBJ databases">
        <title>Deep-cultivation of Planctomycetes and their phenomic and genomic characterization uncovers novel biology.</title>
        <authorList>
            <person name="Wiegand S."/>
            <person name="Jogler M."/>
            <person name="Boedeker C."/>
            <person name="Pinto D."/>
            <person name="Vollmers J."/>
            <person name="Rivas-Marin E."/>
            <person name="Kohn T."/>
            <person name="Peeters S.H."/>
            <person name="Heuer A."/>
            <person name="Rast P."/>
            <person name="Oberbeckmann S."/>
            <person name="Bunk B."/>
            <person name="Jeske O."/>
            <person name="Meyerdierks A."/>
            <person name="Storesund J.E."/>
            <person name="Kallscheuer N."/>
            <person name="Luecker S."/>
            <person name="Lage O.M."/>
            <person name="Pohl T."/>
            <person name="Merkel B.J."/>
            <person name="Hornburger P."/>
            <person name="Mueller R.-W."/>
            <person name="Bruemmer F."/>
            <person name="Labrenz M."/>
            <person name="Spormann A.M."/>
            <person name="Op Den Camp H."/>
            <person name="Overmann J."/>
            <person name="Amann R."/>
            <person name="Jetten M.S.M."/>
            <person name="Mascher T."/>
            <person name="Medema M.H."/>
            <person name="Devos D.P."/>
            <person name="Kaster A.-K."/>
            <person name="Ovreas L."/>
            <person name="Rohde M."/>
            <person name="Galperin M.Y."/>
            <person name="Jogler C."/>
        </authorList>
    </citation>
    <scope>NUCLEOTIDE SEQUENCE [LARGE SCALE GENOMIC DNA]</scope>
    <source>
        <strain evidence="9 10">CA85</strain>
    </source>
</reference>
<evidence type="ECO:0000256" key="2">
    <source>
        <dbReference type="ARBA" id="ARBA00008566"/>
    </source>
</evidence>
<accession>A0A5C5WMD8</accession>
<gene>
    <name evidence="9" type="ORF">CA85_51870</name>
</gene>
<dbReference type="GO" id="GO:0005886">
    <property type="term" value="C:plasma membrane"/>
    <property type="evidence" value="ECO:0007669"/>
    <property type="project" value="UniProtKB-SubCell"/>
</dbReference>
<feature type="transmembrane region" description="Helical" evidence="8">
    <location>
        <begin position="61"/>
        <end position="83"/>
    </location>
</feature>
<dbReference type="PANTHER" id="PTHR31686">
    <property type="match status" value="1"/>
</dbReference>
<evidence type="ECO:0000313" key="9">
    <source>
        <dbReference type="EMBL" id="TWT51780.1"/>
    </source>
</evidence>
<evidence type="ECO:0000256" key="4">
    <source>
        <dbReference type="ARBA" id="ARBA00022475"/>
    </source>
</evidence>
<keyword evidence="7 8" id="KW-0472">Membrane</keyword>
<feature type="transmembrane region" description="Helical" evidence="8">
    <location>
        <begin position="124"/>
        <end position="144"/>
    </location>
</feature>
<keyword evidence="10" id="KW-1185">Reference proteome</keyword>
<dbReference type="GO" id="GO:0000319">
    <property type="term" value="F:sulfite transmembrane transporter activity"/>
    <property type="evidence" value="ECO:0007669"/>
    <property type="project" value="TreeGrafter"/>
</dbReference>
<name>A0A5C5WMD8_9BACT</name>
<feature type="transmembrane region" description="Helical" evidence="8">
    <location>
        <begin position="233"/>
        <end position="253"/>
    </location>
</feature>
<evidence type="ECO:0000256" key="1">
    <source>
        <dbReference type="ARBA" id="ARBA00004651"/>
    </source>
</evidence>
<dbReference type="InterPro" id="IPR038665">
    <property type="entry name" value="Voltage-dep_anion_channel_sf"/>
</dbReference>
<comment type="similarity">
    <text evidence="2">Belongs to the tellurite-resistance/dicarboxylate transporter (TDT) family.</text>
</comment>
<dbReference type="InterPro" id="IPR051629">
    <property type="entry name" value="Sulfite_efflux_TDT"/>
</dbReference>
<organism evidence="9 10">
    <name type="scientific">Allorhodopirellula solitaria</name>
    <dbReference type="NCBI Taxonomy" id="2527987"/>
    <lineage>
        <taxon>Bacteria</taxon>
        <taxon>Pseudomonadati</taxon>
        <taxon>Planctomycetota</taxon>
        <taxon>Planctomycetia</taxon>
        <taxon>Pirellulales</taxon>
        <taxon>Pirellulaceae</taxon>
        <taxon>Allorhodopirellula</taxon>
    </lineage>
</organism>
<evidence type="ECO:0000256" key="7">
    <source>
        <dbReference type="ARBA" id="ARBA00023136"/>
    </source>
</evidence>
<dbReference type="PANTHER" id="PTHR31686:SF1">
    <property type="entry name" value="SULFITE EFFLUX PUMP SSU1"/>
    <property type="match status" value="1"/>
</dbReference>
<comment type="subcellular location">
    <subcellularLocation>
        <location evidence="1">Cell membrane</location>
        <topology evidence="1">Multi-pass membrane protein</topology>
    </subcellularLocation>
</comment>
<evidence type="ECO:0000256" key="3">
    <source>
        <dbReference type="ARBA" id="ARBA00022448"/>
    </source>
</evidence>
<dbReference type="CDD" id="cd09319">
    <property type="entry name" value="TDT_like_1"/>
    <property type="match status" value="1"/>
</dbReference>
<feature type="transmembrane region" description="Helical" evidence="8">
    <location>
        <begin position="194"/>
        <end position="213"/>
    </location>
</feature>
<evidence type="ECO:0000256" key="6">
    <source>
        <dbReference type="ARBA" id="ARBA00022989"/>
    </source>
</evidence>
<feature type="transmembrane region" description="Helical" evidence="8">
    <location>
        <begin position="89"/>
        <end position="112"/>
    </location>
</feature>
<dbReference type="Proteomes" id="UP000318053">
    <property type="component" value="Unassembled WGS sequence"/>
</dbReference>
<sequence>MVMATGIVSLACHFIGYEHVSRLLFWINIAAYLILWTLNGLRATLYTRRFFGDLIDHGQGVSFFTWVAATCVLGNQFLLIAGMRGVATALWVLGIILWFVLTYTIFTCIFTLPEKPPIIEALHGGWLVSVVATQSVSLLGSMLASGFEIYRESTLFFALTMWLGGGMLYIWIISMIFYRYAFLPMKPSDLSPPYWINMGAMAISTLAGVSLVAAADGRHLLDELQPFLKGFTLLFWATATAWIPMLITLGVWRHVLKRYPITYDLQYWALVFPLGMYTTCTYRLEEQLDLPYLQFIPNIFVWLALIVWCLTFAGMLRSGVTLSSRTTD</sequence>
<dbReference type="InterPro" id="IPR004695">
    <property type="entry name" value="SLAC1/Mae1/Ssu1/TehA"/>
</dbReference>
<protein>
    <submittedName>
        <fullName evidence="9">Putative membrane protein</fullName>
    </submittedName>
</protein>
<keyword evidence="6 8" id="KW-1133">Transmembrane helix</keyword>
<feature type="transmembrane region" description="Helical" evidence="8">
    <location>
        <begin position="156"/>
        <end position="182"/>
    </location>
</feature>
<evidence type="ECO:0000256" key="8">
    <source>
        <dbReference type="SAM" id="Phobius"/>
    </source>
</evidence>
<dbReference type="EMBL" id="SJPK01000040">
    <property type="protein sequence ID" value="TWT51780.1"/>
    <property type="molecule type" value="Genomic_DNA"/>
</dbReference>
<keyword evidence="3" id="KW-0813">Transport</keyword>
<evidence type="ECO:0000313" key="10">
    <source>
        <dbReference type="Proteomes" id="UP000318053"/>
    </source>
</evidence>
<dbReference type="AlphaFoldDB" id="A0A5C5WMD8"/>
<keyword evidence="4" id="KW-1003">Cell membrane</keyword>
<feature type="transmembrane region" description="Helical" evidence="8">
    <location>
        <begin position="296"/>
        <end position="316"/>
    </location>
</feature>
<feature type="transmembrane region" description="Helical" evidence="8">
    <location>
        <begin position="23"/>
        <end position="41"/>
    </location>
</feature>
<dbReference type="OrthoDB" id="958273at2"/>
<comment type="caution">
    <text evidence="9">The sequence shown here is derived from an EMBL/GenBank/DDBJ whole genome shotgun (WGS) entry which is preliminary data.</text>
</comment>